<dbReference type="InterPro" id="IPR002655">
    <property type="entry name" value="Acyl-CoA_oxidase_C"/>
</dbReference>
<dbReference type="FunFam" id="2.40.110.10:FF:000005">
    <property type="entry name" value="Acyl-coenzyme A oxidase"/>
    <property type="match status" value="1"/>
</dbReference>
<keyword evidence="10" id="KW-0576">Peroxisome</keyword>
<dbReference type="SUPFAM" id="SSF47203">
    <property type="entry name" value="Acyl-CoA dehydrogenase C-terminal domain-like"/>
    <property type="match status" value="2"/>
</dbReference>
<evidence type="ECO:0000256" key="6">
    <source>
        <dbReference type="ARBA" id="ARBA00022827"/>
    </source>
</evidence>
<evidence type="ECO:0000256" key="10">
    <source>
        <dbReference type="ARBA" id="ARBA00023140"/>
    </source>
</evidence>
<comment type="subcellular location">
    <subcellularLocation>
        <location evidence="2">Peroxisome</location>
    </subcellularLocation>
</comment>
<proteinExistence type="inferred from homology"/>
<dbReference type="GO" id="GO:0005777">
    <property type="term" value="C:peroxisome"/>
    <property type="evidence" value="ECO:0007669"/>
    <property type="project" value="UniProtKB-SubCell"/>
</dbReference>
<dbReference type="GO" id="GO:0016402">
    <property type="term" value="F:pristanoyl-CoA oxidase activity"/>
    <property type="evidence" value="ECO:0007669"/>
    <property type="project" value="TreeGrafter"/>
</dbReference>
<evidence type="ECO:0000256" key="5">
    <source>
        <dbReference type="ARBA" id="ARBA00022630"/>
    </source>
</evidence>
<name>A0A8C2H0P8_CYPCA</name>
<dbReference type="AlphaFoldDB" id="A0A8C2H0P8"/>
<evidence type="ECO:0000313" key="23">
    <source>
        <dbReference type="Proteomes" id="UP000694701"/>
    </source>
</evidence>
<organism evidence="22 23">
    <name type="scientific">Cyprinus carpio</name>
    <name type="common">Common carp</name>
    <dbReference type="NCBI Taxonomy" id="7962"/>
    <lineage>
        <taxon>Eukaryota</taxon>
        <taxon>Metazoa</taxon>
        <taxon>Chordata</taxon>
        <taxon>Craniata</taxon>
        <taxon>Vertebrata</taxon>
        <taxon>Euteleostomi</taxon>
        <taxon>Actinopterygii</taxon>
        <taxon>Neopterygii</taxon>
        <taxon>Teleostei</taxon>
        <taxon>Ostariophysi</taxon>
        <taxon>Cypriniformes</taxon>
        <taxon>Cyprinidae</taxon>
        <taxon>Cyprininae</taxon>
        <taxon>Cyprinus</taxon>
    </lineage>
</organism>
<dbReference type="Gene3D" id="1.20.140.10">
    <property type="entry name" value="Butyryl-CoA Dehydrogenase, subunit A, domain 3"/>
    <property type="match status" value="2"/>
</dbReference>
<evidence type="ECO:0000256" key="16">
    <source>
        <dbReference type="ARBA" id="ARBA00059159"/>
    </source>
</evidence>
<evidence type="ECO:0000256" key="11">
    <source>
        <dbReference type="ARBA" id="ARBA00036397"/>
    </source>
</evidence>
<comment type="cofactor">
    <cofactor evidence="1">
        <name>FAD</name>
        <dbReference type="ChEBI" id="CHEBI:57692"/>
    </cofactor>
</comment>
<dbReference type="PIRSF" id="PIRSF000168">
    <property type="entry name" value="Acyl-CoA_oxidase"/>
    <property type="match status" value="1"/>
</dbReference>
<dbReference type="Pfam" id="PF22924">
    <property type="entry name" value="ACOX_C_alpha1"/>
    <property type="match status" value="1"/>
</dbReference>
<dbReference type="InterPro" id="IPR012258">
    <property type="entry name" value="Acyl-CoA_oxidase"/>
</dbReference>
<sequence length="665" mass="74929">MSAPAITDAKYVLGEKMDEGIPDIPSGPLDIYRKKASFSWKEMLRFLEGDEIIAFKQHVFRTLESDPLFARQPGEDIPVEQKRELAFRRCKQLFKYDFVTRDDVMQNPWKMTILNDCLGMYDWSLGAKYFLNKGVTTDSLLMLCLSEFVISSPDFEAAKFWVGNLGKTATHSVVFAQLYTPDGQCHGLHSFIVQVRDPKTLLAMPGVMVGDMGKKLGQNGLDNGFAIFHNVRIPRENLLNKTGDVTPDGRYVSPFKDPNKRFGASLGALSGGRVGITRMALVNLKLAVTVAVRFSATRRQFGPKEDEEIPVLEYQLQQWRLLPFLAAVYALEHFTRSFCMNFVEFQIGLLMKDKSDRQAELGREIHAMSCASKPLGSWTAQRGIQECREACGGHGYLAMNRLGELRDDNDPNCTYEGDNNVLLQQTSNYLLSWMQHKQQGRIESPLETVNFLEDMNSILQRKFTVGSVEECMNPGVPLAAYKWLVCFLLGESQRKLFHEKSSGLGDFEARNNSQVYYCRSLAIAYIEHTVLQRFHDLIQDEQTPAALRSVLGRLCALYGLWTLTNHMAILYQGGYFSGRQPVDFIHTAILTLCGQLKDDAVALVDVIAPPDFILNSPIGKADGEVREAIHRHTCAHEEEDSPILHCNCGITYCRQMSLKAAEVII</sequence>
<evidence type="ECO:0000256" key="3">
    <source>
        <dbReference type="ARBA" id="ARBA00004846"/>
    </source>
</evidence>
<comment type="catalytic activity">
    <reaction evidence="11">
        <text>a 2,3-saturated acyl-CoA + O2 = a (2E)-enoyl-CoA + H2O2</text>
        <dbReference type="Rhea" id="RHEA:38959"/>
        <dbReference type="ChEBI" id="CHEBI:15379"/>
        <dbReference type="ChEBI" id="CHEBI:16240"/>
        <dbReference type="ChEBI" id="CHEBI:58856"/>
        <dbReference type="ChEBI" id="CHEBI:65111"/>
        <dbReference type="EC" id="1.3.3.6"/>
    </reaction>
    <physiologicalReaction direction="left-to-right" evidence="11">
        <dbReference type="Rhea" id="RHEA:38960"/>
    </physiologicalReaction>
</comment>
<protein>
    <recommendedName>
        <fullName evidence="17">Acyl-coenzyme A oxidase</fullName>
    </recommendedName>
</protein>
<dbReference type="PANTHER" id="PTHR10909:SF390">
    <property type="entry name" value="PEROXISOMAL ACYL-COENZYME A OXIDASE 3"/>
    <property type="match status" value="1"/>
</dbReference>
<evidence type="ECO:0000256" key="1">
    <source>
        <dbReference type="ARBA" id="ARBA00001974"/>
    </source>
</evidence>
<evidence type="ECO:0000256" key="17">
    <source>
        <dbReference type="PIRNR" id="PIRNR000168"/>
    </source>
</evidence>
<comment type="pathway">
    <text evidence="3">Lipid metabolism; peroxisomal fatty acid beta-oxidation.</text>
</comment>
<comment type="catalytic activity">
    <reaction evidence="13">
        <text>hexadecanoyl-CoA + O2 = (2E)-hexadecenoyl-CoA + H2O2</text>
        <dbReference type="Rhea" id="RHEA:40167"/>
        <dbReference type="ChEBI" id="CHEBI:15379"/>
        <dbReference type="ChEBI" id="CHEBI:16240"/>
        <dbReference type="ChEBI" id="CHEBI:57379"/>
        <dbReference type="ChEBI" id="CHEBI:61526"/>
    </reaction>
    <physiologicalReaction direction="left-to-right" evidence="13">
        <dbReference type="Rhea" id="RHEA:40168"/>
    </physiologicalReaction>
</comment>
<evidence type="ECO:0000256" key="13">
    <source>
        <dbReference type="ARBA" id="ARBA00036893"/>
    </source>
</evidence>
<keyword evidence="7" id="KW-0276">Fatty acid metabolism</keyword>
<dbReference type="Pfam" id="PF01756">
    <property type="entry name" value="ACOX"/>
    <property type="match status" value="1"/>
</dbReference>
<evidence type="ECO:0000256" key="2">
    <source>
        <dbReference type="ARBA" id="ARBA00004275"/>
    </source>
</evidence>
<feature type="domain" description="Acyl-CoA oxidase C-alpha1" evidence="21">
    <location>
        <begin position="267"/>
        <end position="431"/>
    </location>
</feature>
<reference evidence="22" key="1">
    <citation type="submission" date="2025-08" db="UniProtKB">
        <authorList>
            <consortium name="Ensembl"/>
        </authorList>
    </citation>
    <scope>IDENTIFICATION</scope>
</reference>
<dbReference type="InterPro" id="IPR034171">
    <property type="entry name" value="ACO"/>
</dbReference>
<evidence type="ECO:0000256" key="12">
    <source>
        <dbReference type="ARBA" id="ARBA00036704"/>
    </source>
</evidence>
<evidence type="ECO:0000256" key="7">
    <source>
        <dbReference type="ARBA" id="ARBA00022832"/>
    </source>
</evidence>
<keyword evidence="6 17" id="KW-0274">FAD</keyword>
<comment type="catalytic activity">
    <reaction evidence="14">
        <text>tetracosanoyl-CoA + O2 = (2E)-tetracosenoyl-CoA + H2O2</text>
        <dbReference type="Rhea" id="RHEA:40319"/>
        <dbReference type="ChEBI" id="CHEBI:15379"/>
        <dbReference type="ChEBI" id="CHEBI:16240"/>
        <dbReference type="ChEBI" id="CHEBI:65052"/>
        <dbReference type="ChEBI" id="CHEBI:74693"/>
    </reaction>
    <physiologicalReaction direction="left-to-right" evidence="14">
        <dbReference type="Rhea" id="RHEA:40320"/>
    </physiologicalReaction>
</comment>
<evidence type="ECO:0000259" key="20">
    <source>
        <dbReference type="Pfam" id="PF01756"/>
    </source>
</evidence>
<feature type="active site" description="Proton acceptor" evidence="18">
    <location>
        <position position="416"/>
    </location>
</feature>
<feature type="domain" description="Acyl-CoA oxidase C-terminal" evidence="20">
    <location>
        <begin position="474"/>
        <end position="631"/>
    </location>
</feature>
<dbReference type="InterPro" id="IPR036250">
    <property type="entry name" value="AcylCo_DH-like_C"/>
</dbReference>
<evidence type="ECO:0000256" key="4">
    <source>
        <dbReference type="ARBA" id="ARBA00006288"/>
    </source>
</evidence>
<dbReference type="Proteomes" id="UP000694701">
    <property type="component" value="Unplaced"/>
</dbReference>
<dbReference type="FunFam" id="1.20.140.10:FF:000007">
    <property type="entry name" value="Acyl-coenzyme A oxidase"/>
    <property type="match status" value="1"/>
</dbReference>
<dbReference type="CDD" id="cd01150">
    <property type="entry name" value="AXO"/>
    <property type="match status" value="1"/>
</dbReference>
<dbReference type="InterPro" id="IPR046373">
    <property type="entry name" value="Acyl-CoA_Oxase/DH_mid-dom_sf"/>
</dbReference>
<dbReference type="FunFam" id="1.20.140.10:FF:000010">
    <property type="entry name" value="Acyl-coenzyme A oxidase"/>
    <property type="match status" value="1"/>
</dbReference>
<feature type="binding site" evidence="19">
    <location>
        <position position="163"/>
    </location>
    <ligand>
        <name>FAD</name>
        <dbReference type="ChEBI" id="CHEBI:57692"/>
    </ligand>
</feature>
<dbReference type="Gene3D" id="2.40.110.10">
    <property type="entry name" value="Butyryl-CoA Dehydrogenase, subunit A, domain 2"/>
    <property type="match status" value="1"/>
</dbReference>
<dbReference type="InterPro" id="IPR055060">
    <property type="entry name" value="ACOX_C_alpha1"/>
</dbReference>
<evidence type="ECO:0000256" key="9">
    <source>
        <dbReference type="ARBA" id="ARBA00023098"/>
    </source>
</evidence>
<dbReference type="GO" id="GO:0005504">
    <property type="term" value="F:fatty acid binding"/>
    <property type="evidence" value="ECO:0007669"/>
    <property type="project" value="InterPro"/>
</dbReference>
<dbReference type="InterPro" id="IPR009100">
    <property type="entry name" value="AcylCoA_DH/oxidase_NM_dom_sf"/>
</dbReference>
<dbReference type="SUPFAM" id="SSF56645">
    <property type="entry name" value="Acyl-CoA dehydrogenase NM domain-like"/>
    <property type="match status" value="1"/>
</dbReference>
<dbReference type="GO" id="GO:0071949">
    <property type="term" value="F:FAD binding"/>
    <property type="evidence" value="ECO:0007669"/>
    <property type="project" value="InterPro"/>
</dbReference>
<comment type="similarity">
    <text evidence="4 17">Belongs to the acyl-CoA oxidase family.</text>
</comment>
<evidence type="ECO:0000256" key="15">
    <source>
        <dbReference type="ARBA" id="ARBA00053000"/>
    </source>
</evidence>
<accession>A0A8C2H0P8</accession>
<dbReference type="Ensembl" id="ENSCCRT00020009628.1">
    <property type="protein sequence ID" value="ENSCCRP00020008610.1"/>
    <property type="gene ID" value="ENSCCRG00020003970.1"/>
</dbReference>
<evidence type="ECO:0000259" key="21">
    <source>
        <dbReference type="Pfam" id="PF22924"/>
    </source>
</evidence>
<dbReference type="GO" id="GO:0055088">
    <property type="term" value="P:lipid homeostasis"/>
    <property type="evidence" value="ECO:0007669"/>
    <property type="project" value="TreeGrafter"/>
</dbReference>
<evidence type="ECO:0000256" key="19">
    <source>
        <dbReference type="PIRSR" id="PIRSR000168-2"/>
    </source>
</evidence>
<evidence type="ECO:0000256" key="18">
    <source>
        <dbReference type="PIRSR" id="PIRSR000168-1"/>
    </source>
</evidence>
<dbReference type="GO" id="GO:0033540">
    <property type="term" value="P:fatty acid beta-oxidation using acyl-CoA oxidase"/>
    <property type="evidence" value="ECO:0007669"/>
    <property type="project" value="InterPro"/>
</dbReference>
<keyword evidence="5 17" id="KW-0285">Flavoprotein</keyword>
<evidence type="ECO:0000313" key="22">
    <source>
        <dbReference type="Ensembl" id="ENSCCRP00020008610.1"/>
    </source>
</evidence>
<comment type="catalytic activity">
    <reaction evidence="12">
        <text>hexadecanedioyl-CoA + O2 = (2E)-hexadecenedioyl-CoA + H2O2</text>
        <dbReference type="Rhea" id="RHEA:40275"/>
        <dbReference type="ChEBI" id="CHEBI:15379"/>
        <dbReference type="ChEBI" id="CHEBI:16240"/>
        <dbReference type="ChEBI" id="CHEBI:77075"/>
        <dbReference type="ChEBI" id="CHEBI:77085"/>
    </reaction>
    <physiologicalReaction direction="left-to-right" evidence="12">
        <dbReference type="Rhea" id="RHEA:40276"/>
    </physiologicalReaction>
</comment>
<keyword evidence="9" id="KW-0443">Lipid metabolism</keyword>
<evidence type="ECO:0000256" key="8">
    <source>
        <dbReference type="ARBA" id="ARBA00023002"/>
    </source>
</evidence>
<dbReference type="PANTHER" id="PTHR10909">
    <property type="entry name" value="ELECTRON TRANSPORT OXIDOREDUCTASE"/>
    <property type="match status" value="1"/>
</dbReference>
<keyword evidence="8" id="KW-0560">Oxidoreductase</keyword>
<comment type="function">
    <text evidence="16">Oxidizes the CoA-esters of 2-methyl-branched fatty acids.</text>
</comment>
<evidence type="ECO:0000256" key="14">
    <source>
        <dbReference type="ARBA" id="ARBA00048405"/>
    </source>
</evidence>
<comment type="catalytic activity">
    <reaction evidence="15">
        <text>(2S)-pristanoyl-CoA + O2 = (2E)-pristenoyl-CoA + H2O2</text>
        <dbReference type="Rhea" id="RHEA:40459"/>
        <dbReference type="ChEBI" id="CHEBI:15379"/>
        <dbReference type="ChEBI" id="CHEBI:16240"/>
        <dbReference type="ChEBI" id="CHEBI:77099"/>
        <dbReference type="ChEBI" id="CHEBI:77293"/>
    </reaction>
    <physiologicalReaction direction="left-to-right" evidence="15">
        <dbReference type="Rhea" id="RHEA:40460"/>
    </physiologicalReaction>
</comment>